<name>A0ACC1KRB8_9FUNG</name>
<gene>
    <name evidence="1" type="ORF">H4R21_005702</name>
</gene>
<proteinExistence type="predicted"/>
<dbReference type="EMBL" id="JANBUN010002689">
    <property type="protein sequence ID" value="KAJ2793931.1"/>
    <property type="molecule type" value="Genomic_DNA"/>
</dbReference>
<comment type="caution">
    <text evidence="1">The sequence shown here is derived from an EMBL/GenBank/DDBJ whole genome shotgun (WGS) entry which is preliminary data.</text>
</comment>
<organism evidence="1 2">
    <name type="scientific">Coemansia helicoidea</name>
    <dbReference type="NCBI Taxonomy" id="1286919"/>
    <lineage>
        <taxon>Eukaryota</taxon>
        <taxon>Fungi</taxon>
        <taxon>Fungi incertae sedis</taxon>
        <taxon>Zoopagomycota</taxon>
        <taxon>Kickxellomycotina</taxon>
        <taxon>Kickxellomycetes</taxon>
        <taxon>Kickxellales</taxon>
        <taxon>Kickxellaceae</taxon>
        <taxon>Coemansia</taxon>
    </lineage>
</organism>
<reference evidence="1" key="1">
    <citation type="submission" date="2022-07" db="EMBL/GenBank/DDBJ databases">
        <title>Phylogenomic reconstructions and comparative analyses of Kickxellomycotina fungi.</title>
        <authorList>
            <person name="Reynolds N.K."/>
            <person name="Stajich J.E."/>
            <person name="Barry K."/>
            <person name="Grigoriev I.V."/>
            <person name="Crous P."/>
            <person name="Smith M.E."/>
        </authorList>
    </citation>
    <scope>NUCLEOTIDE SEQUENCE</scope>
    <source>
        <strain evidence="1">BCRC 34780</strain>
    </source>
</reference>
<dbReference type="Proteomes" id="UP001140087">
    <property type="component" value="Unassembled WGS sequence"/>
</dbReference>
<evidence type="ECO:0000313" key="1">
    <source>
        <dbReference type="EMBL" id="KAJ2793931.1"/>
    </source>
</evidence>
<evidence type="ECO:0000313" key="2">
    <source>
        <dbReference type="Proteomes" id="UP001140087"/>
    </source>
</evidence>
<protein>
    <submittedName>
        <fullName evidence="1">Uncharacterized protein</fullName>
    </submittedName>
</protein>
<sequence>MDNDAIPLDPAGNRLTLSKKRAIMLAFCDWEQYSLYVQDAWDSARRGIAQPDRRSSIASSLRPPASGVLSRFSLSRSRKPRRRSVVGVAPASLQRIADMAQAIQGECEQLLVLMSPLYREAQAAAPISPFPAVGADGVLAAAAVDEAVGADAAERSPSVAATAAAQPTTSCASCP</sequence>
<keyword evidence="2" id="KW-1185">Reference proteome</keyword>
<accession>A0ACC1KRB8</accession>